<dbReference type="CDD" id="cd12119">
    <property type="entry name" value="ttLC_FACS_AlkK_like"/>
    <property type="match status" value="1"/>
</dbReference>
<dbReference type="Pfam" id="PF00501">
    <property type="entry name" value="AMP-binding"/>
    <property type="match status" value="1"/>
</dbReference>
<dbReference type="InterPro" id="IPR042099">
    <property type="entry name" value="ANL_N_sf"/>
</dbReference>
<evidence type="ECO:0000259" key="2">
    <source>
        <dbReference type="Pfam" id="PF13193"/>
    </source>
</evidence>
<protein>
    <submittedName>
        <fullName evidence="3">Long-chain fatty acid--CoA ligase</fullName>
    </submittedName>
</protein>
<dbReference type="Proteomes" id="UP001595859">
    <property type="component" value="Unassembled WGS sequence"/>
</dbReference>
<feature type="domain" description="AMP-dependent synthetase/ligase" evidence="1">
    <location>
        <begin position="21"/>
        <end position="396"/>
    </location>
</feature>
<accession>A0ABV9RZT4</accession>
<dbReference type="GO" id="GO:0016874">
    <property type="term" value="F:ligase activity"/>
    <property type="evidence" value="ECO:0007669"/>
    <property type="project" value="UniProtKB-KW"/>
</dbReference>
<sequence>MLGTMQDGQLSIANLLRHGSRVHANAEVVTWTGGQARRTTFAQVGKESAQLAHALRGLGVTSDQRVGTFMWNNTEHLVAYLAVPAMGAVLHTLNIRLFPEQLTYVANHAEDHVVLVDGTLVPLLAKVLPTFETVRHVVVVNGDPASLRAPEGVTVHSYAELLDGQPDEFDWPVVDENAAAAMCYTSGTTGDPKGVVYTHRSIWLHSMQVCMTDSMALAQADRALVIVPQFHAMSWGLPYAAFMVGSSLIMPDRFLQPEPLAAMIAAEQPTMAGAVPTIWQGLLALLDQKPQDLAPLERAVVGGSACPPSLMAAFDKLGVTIIHAWGMTETSPLGSVSRPPAGLSPDDAWEYRVLQGRFPASVRARLIDDDGNELPWDNEAVGELEVAGPWVAASYYRVSPGEEGSEKFSPDGWLRTGDVGAITRDGFLRLTDRSKDIIKSGGEWISSVDLENAVMAHPAVAEAAVIGVPDEKWSERPLVAVVLREGQSVTPEELRSFLADKVAKWQVPENWTFIGEVPKTSVGKFDKKRLRASASDGSLDITHLS</sequence>
<feature type="domain" description="AMP-binding enzyme C-terminal" evidence="2">
    <location>
        <begin position="450"/>
        <end position="524"/>
    </location>
</feature>
<dbReference type="InterPro" id="IPR000873">
    <property type="entry name" value="AMP-dep_synth/lig_dom"/>
</dbReference>
<gene>
    <name evidence="3" type="ORF">ACFPCV_11885</name>
</gene>
<dbReference type="SUPFAM" id="SSF56801">
    <property type="entry name" value="Acetyl-CoA synthetase-like"/>
    <property type="match status" value="1"/>
</dbReference>
<dbReference type="InterPro" id="IPR025110">
    <property type="entry name" value="AMP-bd_C"/>
</dbReference>
<dbReference type="InterPro" id="IPR045851">
    <property type="entry name" value="AMP-bd_C_sf"/>
</dbReference>
<dbReference type="EMBL" id="JBHSIS010000006">
    <property type="protein sequence ID" value="MFC4854203.1"/>
    <property type="molecule type" value="Genomic_DNA"/>
</dbReference>
<dbReference type="RefSeq" id="WP_378056152.1">
    <property type="nucleotide sequence ID" value="NZ_JBHSIS010000006.1"/>
</dbReference>
<dbReference type="NCBIfam" id="NF004837">
    <property type="entry name" value="PRK06187.1"/>
    <property type="match status" value="1"/>
</dbReference>
<dbReference type="Gene3D" id="3.40.50.12780">
    <property type="entry name" value="N-terminal domain of ligase-like"/>
    <property type="match status" value="1"/>
</dbReference>
<name>A0ABV9RZT4_9PSEU</name>
<dbReference type="Pfam" id="PF13193">
    <property type="entry name" value="AMP-binding_C"/>
    <property type="match status" value="1"/>
</dbReference>
<reference evidence="4" key="1">
    <citation type="journal article" date="2019" name="Int. J. Syst. Evol. Microbiol.">
        <title>The Global Catalogue of Microorganisms (GCM) 10K type strain sequencing project: providing services to taxonomists for standard genome sequencing and annotation.</title>
        <authorList>
            <consortium name="The Broad Institute Genomics Platform"/>
            <consortium name="The Broad Institute Genome Sequencing Center for Infectious Disease"/>
            <person name="Wu L."/>
            <person name="Ma J."/>
        </authorList>
    </citation>
    <scope>NUCLEOTIDE SEQUENCE [LARGE SCALE GENOMIC DNA]</scope>
    <source>
        <strain evidence="4">ZS-22-S1</strain>
    </source>
</reference>
<keyword evidence="4" id="KW-1185">Reference proteome</keyword>
<organism evidence="3 4">
    <name type="scientific">Actinophytocola glycyrrhizae</name>
    <dbReference type="NCBI Taxonomy" id="2044873"/>
    <lineage>
        <taxon>Bacteria</taxon>
        <taxon>Bacillati</taxon>
        <taxon>Actinomycetota</taxon>
        <taxon>Actinomycetes</taxon>
        <taxon>Pseudonocardiales</taxon>
        <taxon>Pseudonocardiaceae</taxon>
    </lineage>
</organism>
<dbReference type="PANTHER" id="PTHR43767">
    <property type="entry name" value="LONG-CHAIN-FATTY-ACID--COA LIGASE"/>
    <property type="match status" value="1"/>
</dbReference>
<comment type="caution">
    <text evidence="3">The sequence shown here is derived from an EMBL/GenBank/DDBJ whole genome shotgun (WGS) entry which is preliminary data.</text>
</comment>
<dbReference type="InterPro" id="IPR020845">
    <property type="entry name" value="AMP-binding_CS"/>
</dbReference>
<evidence type="ECO:0000313" key="4">
    <source>
        <dbReference type="Proteomes" id="UP001595859"/>
    </source>
</evidence>
<dbReference type="PANTHER" id="PTHR43767:SF11">
    <property type="entry name" value="MEDIUM-CHAIN-FATTY-ACID--COA LIGASE"/>
    <property type="match status" value="1"/>
</dbReference>
<dbReference type="PROSITE" id="PS00455">
    <property type="entry name" value="AMP_BINDING"/>
    <property type="match status" value="1"/>
</dbReference>
<dbReference type="Gene3D" id="3.30.300.30">
    <property type="match status" value="1"/>
</dbReference>
<dbReference type="InterPro" id="IPR050237">
    <property type="entry name" value="ATP-dep_AMP-bd_enzyme"/>
</dbReference>
<evidence type="ECO:0000313" key="3">
    <source>
        <dbReference type="EMBL" id="MFC4854203.1"/>
    </source>
</evidence>
<keyword evidence="3" id="KW-0436">Ligase</keyword>
<evidence type="ECO:0000259" key="1">
    <source>
        <dbReference type="Pfam" id="PF00501"/>
    </source>
</evidence>
<proteinExistence type="predicted"/>